<reference evidence="2" key="1">
    <citation type="submission" date="2021-06" db="EMBL/GenBank/DDBJ databases">
        <title>Comparative genomics, transcriptomics and evolutionary studies reveal genomic signatures of adaptation to plant cell wall in hemibiotrophic fungi.</title>
        <authorList>
            <consortium name="DOE Joint Genome Institute"/>
            <person name="Baroncelli R."/>
            <person name="Diaz J.F."/>
            <person name="Benocci T."/>
            <person name="Peng M."/>
            <person name="Battaglia E."/>
            <person name="Haridas S."/>
            <person name="Andreopoulos W."/>
            <person name="Labutti K."/>
            <person name="Pangilinan J."/>
            <person name="Floch G.L."/>
            <person name="Makela M.R."/>
            <person name="Henrissat B."/>
            <person name="Grigoriev I.V."/>
            <person name="Crouch J.A."/>
            <person name="De Vries R.P."/>
            <person name="Sukno S.A."/>
            <person name="Thon M.R."/>
        </authorList>
    </citation>
    <scope>NUCLEOTIDE SEQUENCE</scope>
    <source>
        <strain evidence="2">MAFF235873</strain>
    </source>
</reference>
<comment type="caution">
    <text evidence="2">The sequence shown here is derived from an EMBL/GenBank/DDBJ whole genome shotgun (WGS) entry which is preliminary data.</text>
</comment>
<protein>
    <recommendedName>
        <fullName evidence="1">NWD NACHT-NTPase N-terminal domain-containing protein</fullName>
    </recommendedName>
</protein>
<organism evidence="2 3">
    <name type="scientific">Colletotrichum zoysiae</name>
    <dbReference type="NCBI Taxonomy" id="1216348"/>
    <lineage>
        <taxon>Eukaryota</taxon>
        <taxon>Fungi</taxon>
        <taxon>Dikarya</taxon>
        <taxon>Ascomycota</taxon>
        <taxon>Pezizomycotina</taxon>
        <taxon>Sordariomycetes</taxon>
        <taxon>Hypocreomycetidae</taxon>
        <taxon>Glomerellales</taxon>
        <taxon>Glomerellaceae</taxon>
        <taxon>Colletotrichum</taxon>
        <taxon>Colletotrichum graminicola species complex</taxon>
    </lineage>
</organism>
<dbReference type="InterPro" id="IPR031359">
    <property type="entry name" value="NACHT_N"/>
</dbReference>
<proteinExistence type="predicted"/>
<dbReference type="EMBL" id="MU842962">
    <property type="protein sequence ID" value="KAK2024536.1"/>
    <property type="molecule type" value="Genomic_DNA"/>
</dbReference>
<dbReference type="Pfam" id="PF17100">
    <property type="entry name" value="NACHT_N"/>
    <property type="match status" value="1"/>
</dbReference>
<accession>A0AAD9LW92</accession>
<dbReference type="AlphaFoldDB" id="A0AAD9LW92"/>
<keyword evidence="3" id="KW-1185">Reference proteome</keyword>
<evidence type="ECO:0000259" key="1">
    <source>
        <dbReference type="Pfam" id="PF17100"/>
    </source>
</evidence>
<name>A0AAD9LW92_9PEZI</name>
<evidence type="ECO:0000313" key="2">
    <source>
        <dbReference type="EMBL" id="KAK2024536.1"/>
    </source>
</evidence>
<evidence type="ECO:0000313" key="3">
    <source>
        <dbReference type="Proteomes" id="UP001232148"/>
    </source>
</evidence>
<sequence length="82" mass="9291">MKNLVSEAVKVSLEASLAWAGVCVLLPVLINLSAAEEVNCDGLLYVTFCIRYYIELERLLWLENLVKLGLRVEFESLIVDLY</sequence>
<dbReference type="Proteomes" id="UP001232148">
    <property type="component" value="Unassembled WGS sequence"/>
</dbReference>
<feature type="domain" description="NWD NACHT-NTPase N-terminal" evidence="1">
    <location>
        <begin position="1"/>
        <end position="82"/>
    </location>
</feature>
<gene>
    <name evidence="2" type="ORF">LX32DRAFT_97371</name>
</gene>